<accession>A0A1A8YG04</accession>
<dbReference type="Proteomes" id="UP000078555">
    <property type="component" value="Unassembled WGS sequence"/>
</dbReference>
<keyword evidence="4" id="KW-1185">Reference proteome</keyword>
<dbReference type="EMBL" id="FLRD01000001">
    <property type="protein sequence ID" value="SBT30458.1"/>
    <property type="molecule type" value="Genomic_DNA"/>
</dbReference>
<evidence type="ECO:0000313" key="4">
    <source>
        <dbReference type="Proteomes" id="UP000078555"/>
    </source>
</evidence>
<organism evidence="1 4">
    <name type="scientific">Plasmodium ovale wallikeri</name>
    <dbReference type="NCBI Taxonomy" id="864142"/>
    <lineage>
        <taxon>Eukaryota</taxon>
        <taxon>Sar</taxon>
        <taxon>Alveolata</taxon>
        <taxon>Apicomplexa</taxon>
        <taxon>Aconoidasida</taxon>
        <taxon>Haemosporida</taxon>
        <taxon>Plasmodiidae</taxon>
        <taxon>Plasmodium</taxon>
        <taxon>Plasmodium (Plasmodium)</taxon>
    </lineage>
</organism>
<dbReference type="EMBL" id="FLRE01000179">
    <property type="protein sequence ID" value="SBT45548.1"/>
    <property type="molecule type" value="Genomic_DNA"/>
</dbReference>
<evidence type="ECO:0000313" key="2">
    <source>
        <dbReference type="EMBL" id="SBT45548.1"/>
    </source>
</evidence>
<gene>
    <name evidence="1" type="ORF">POVWA1_001210</name>
    <name evidence="2" type="ORF">POVWA2_050190</name>
</gene>
<protein>
    <submittedName>
        <fullName evidence="1">Uncharacterized protein</fullName>
    </submittedName>
</protein>
<evidence type="ECO:0000313" key="3">
    <source>
        <dbReference type="Proteomes" id="UP000078550"/>
    </source>
</evidence>
<evidence type="ECO:0000313" key="1">
    <source>
        <dbReference type="EMBL" id="SBT30458.1"/>
    </source>
</evidence>
<reference evidence="3 4" key="1">
    <citation type="submission" date="2016-05" db="EMBL/GenBank/DDBJ databases">
        <authorList>
            <person name="Naeem Raeece"/>
        </authorList>
    </citation>
    <scope>NUCLEOTIDE SEQUENCE [LARGE SCALE GENOMIC DNA]</scope>
</reference>
<name>A0A1A8YG04_PLAOA</name>
<dbReference type="Proteomes" id="UP000078550">
    <property type="component" value="Unassembled WGS sequence"/>
</dbReference>
<dbReference type="AlphaFoldDB" id="A0A1A8YG04"/>
<proteinExistence type="predicted"/>
<sequence>MGIITYAQGSCSSSYICSFMLPACPCRANVPKLSSVIRHGEEIGTTLPLHCSQVKLKLPREGKQNTEFPNRIRECGGTVVGRKR</sequence>
<reference evidence="1" key="2">
    <citation type="submission" date="2016-05" db="EMBL/GenBank/DDBJ databases">
        <authorList>
            <person name="Lavstsen T."/>
            <person name="Jespersen J.S."/>
        </authorList>
    </citation>
    <scope>NUCLEOTIDE SEQUENCE [LARGE SCALE GENOMIC DNA]</scope>
</reference>